<dbReference type="EMBL" id="CANL01000015">
    <property type="protein sequence ID" value="CCM63466.1"/>
    <property type="molecule type" value="Genomic_DNA"/>
</dbReference>
<evidence type="ECO:0000313" key="3">
    <source>
        <dbReference type="Proteomes" id="UP000018291"/>
    </source>
</evidence>
<evidence type="ECO:0000313" key="2">
    <source>
        <dbReference type="EMBL" id="CCM63466.1"/>
    </source>
</evidence>
<dbReference type="Proteomes" id="UP000018291">
    <property type="component" value="Unassembled WGS sequence"/>
</dbReference>
<proteinExistence type="predicted"/>
<name>R4Z2F6_9ACTN</name>
<sequence length="143" mass="15498">MRTPTGRDRLLLPELRNAHQSCAQPFHLTGQLGVEFLDDYAKTHRVASRSAVVQRAVRLLRASELTDSYAAAFTEWSDDPANAAWGSAARSTGPQTPQVPALGRVSTLLPRRGRKPRVAPDPAAGVAHTRVAFTNELGATDRC</sequence>
<feature type="region of interest" description="Disordered" evidence="1">
    <location>
        <begin position="83"/>
        <end position="123"/>
    </location>
</feature>
<reference evidence="2 3" key="1">
    <citation type="journal article" date="2013" name="ISME J.">
        <title>Metabolic model for the filamentous 'Candidatus Microthrix parvicella' based on genomic and metagenomic analyses.</title>
        <authorList>
            <person name="Jon McIlroy S."/>
            <person name="Kristiansen R."/>
            <person name="Albertsen M."/>
            <person name="Michael Karst S."/>
            <person name="Rossetti S."/>
            <person name="Lund Nielsen J."/>
            <person name="Tandoi V."/>
            <person name="James Seviour R."/>
            <person name="Nielsen P.H."/>
        </authorList>
    </citation>
    <scope>NUCLEOTIDE SEQUENCE [LARGE SCALE GENOMIC DNA]</scope>
    <source>
        <strain evidence="2 3">RN1</strain>
    </source>
</reference>
<evidence type="ECO:0008006" key="4">
    <source>
        <dbReference type="Google" id="ProtNLM"/>
    </source>
</evidence>
<feature type="compositionally biased region" description="Polar residues" evidence="1">
    <location>
        <begin position="89"/>
        <end position="98"/>
    </location>
</feature>
<evidence type="ECO:0000256" key="1">
    <source>
        <dbReference type="SAM" id="MobiDB-lite"/>
    </source>
</evidence>
<organism evidence="2 3">
    <name type="scientific">Candidatus Neomicrothrix parvicella RN1</name>
    <dbReference type="NCBI Taxonomy" id="1229780"/>
    <lineage>
        <taxon>Bacteria</taxon>
        <taxon>Bacillati</taxon>
        <taxon>Actinomycetota</taxon>
        <taxon>Acidimicrobiia</taxon>
        <taxon>Acidimicrobiales</taxon>
        <taxon>Microthrixaceae</taxon>
        <taxon>Candidatus Neomicrothrix</taxon>
    </lineage>
</organism>
<accession>R4Z2F6</accession>
<dbReference type="AlphaFoldDB" id="R4Z2F6"/>
<dbReference type="STRING" id="1229780.BN381_220040"/>
<keyword evidence="3" id="KW-1185">Reference proteome</keyword>
<protein>
    <recommendedName>
        <fullName evidence="4">Ribbon-helix-helix protein CopG domain-containing protein</fullName>
    </recommendedName>
</protein>
<gene>
    <name evidence="2" type="ORF">BN381_220040</name>
</gene>
<dbReference type="HOGENOM" id="CLU_1802569_0_0_11"/>
<comment type="caution">
    <text evidence="2">The sequence shown here is derived from an EMBL/GenBank/DDBJ whole genome shotgun (WGS) entry which is preliminary data.</text>
</comment>